<evidence type="ECO:0000313" key="5">
    <source>
        <dbReference type="Proteomes" id="UP001327225"/>
    </source>
</evidence>
<evidence type="ECO:0000313" key="4">
    <source>
        <dbReference type="EMBL" id="WQQ25907.1"/>
    </source>
</evidence>
<name>A0ABZ0ZQL3_9ACTN</name>
<dbReference type="CDD" id="cd02696">
    <property type="entry name" value="MurNAc-LAA"/>
    <property type="match status" value="1"/>
</dbReference>
<dbReference type="EC" id="3.5.1.28" evidence="4"/>
<feature type="region of interest" description="Disordered" evidence="2">
    <location>
        <begin position="31"/>
        <end position="66"/>
    </location>
</feature>
<proteinExistence type="predicted"/>
<dbReference type="Proteomes" id="UP001327225">
    <property type="component" value="Chromosome"/>
</dbReference>
<dbReference type="PROSITE" id="PS51257">
    <property type="entry name" value="PROKAR_LIPOPROTEIN"/>
    <property type="match status" value="1"/>
</dbReference>
<keyword evidence="5" id="KW-1185">Reference proteome</keyword>
<dbReference type="InterPro" id="IPR002508">
    <property type="entry name" value="MurNAc-LAA_cat"/>
</dbReference>
<dbReference type="GO" id="GO:0008745">
    <property type="term" value="F:N-acetylmuramoyl-L-alanine amidase activity"/>
    <property type="evidence" value="ECO:0007669"/>
    <property type="project" value="UniProtKB-EC"/>
</dbReference>
<dbReference type="Gene3D" id="3.40.630.40">
    <property type="entry name" value="Zn-dependent exopeptidases"/>
    <property type="match status" value="1"/>
</dbReference>
<dbReference type="SMART" id="SM00646">
    <property type="entry name" value="Ami_3"/>
    <property type="match status" value="1"/>
</dbReference>
<accession>A0ABZ0ZQL3</accession>
<sequence length="294" mass="30229">MIPAPQRSLRIRSAVTVVAVAAVLLVGCDEATRDPASDPSPRVTSPPERSDGGLPPRATIAAPTLDPEPPLAGLVVVLDPGHQLGNAAFPAEVAAPVDAGGFTKPCNTTGTATNGGYPEASFTWAVAGATRRLLRRLGARVSLTRTSNSATAWGPCIDERGRAGNPGEPGPTADLKVSIHADGSLAPGAHGFHVIAPAEIAPWTTDIAVPSLELAEAMRDVLVEEGFAPSTYAGSDGIDVRGDLGTLNLADVPTVMVELGNMRDPGDAMLMTSAAGRRHYASALARSIARFLAR</sequence>
<evidence type="ECO:0000259" key="3">
    <source>
        <dbReference type="SMART" id="SM00646"/>
    </source>
</evidence>
<feature type="domain" description="MurNAc-LAA" evidence="3">
    <location>
        <begin position="158"/>
        <end position="289"/>
    </location>
</feature>
<reference evidence="5" key="1">
    <citation type="submission" date="2023-12" db="EMBL/GenBank/DDBJ databases">
        <title>Novel species in genus Nocardioides.</title>
        <authorList>
            <person name="Zhou H."/>
        </authorList>
    </citation>
    <scope>NUCLEOTIDE SEQUENCE [LARGE SCALE GENOMIC DNA]</scope>
    <source>
        <strain evidence="5">HM61</strain>
    </source>
</reference>
<dbReference type="SUPFAM" id="SSF53187">
    <property type="entry name" value="Zn-dependent exopeptidases"/>
    <property type="match status" value="1"/>
</dbReference>
<dbReference type="EMBL" id="CP141059">
    <property type="protein sequence ID" value="WQQ25907.1"/>
    <property type="molecule type" value="Genomic_DNA"/>
</dbReference>
<dbReference type="PANTHER" id="PTHR30404">
    <property type="entry name" value="N-ACETYLMURAMOYL-L-ALANINE AMIDASE"/>
    <property type="match status" value="1"/>
</dbReference>
<dbReference type="InterPro" id="IPR050695">
    <property type="entry name" value="N-acetylmuramoyl_amidase_3"/>
</dbReference>
<gene>
    <name evidence="4" type="ORF">SHK19_18310</name>
</gene>
<evidence type="ECO:0000256" key="2">
    <source>
        <dbReference type="SAM" id="MobiDB-lite"/>
    </source>
</evidence>
<keyword evidence="1 4" id="KW-0378">Hydrolase</keyword>
<evidence type="ECO:0000256" key="1">
    <source>
        <dbReference type="ARBA" id="ARBA00022801"/>
    </source>
</evidence>
<dbReference type="PANTHER" id="PTHR30404:SF0">
    <property type="entry name" value="N-ACETYLMURAMOYL-L-ALANINE AMIDASE AMIC"/>
    <property type="match status" value="1"/>
</dbReference>
<protein>
    <submittedName>
        <fullName evidence="4">N-acetylmuramoyl-L-alanine amidase</fullName>
        <ecNumber evidence="4">3.5.1.28</ecNumber>
    </submittedName>
</protein>
<dbReference type="Pfam" id="PF01520">
    <property type="entry name" value="Amidase_3"/>
    <property type="match status" value="1"/>
</dbReference>
<dbReference type="RefSeq" id="WP_322937087.1">
    <property type="nucleotide sequence ID" value="NZ_CP141059.1"/>
</dbReference>
<organism evidence="4 5">
    <name type="scientific">Nocardioides bizhenqiangii</name>
    <dbReference type="NCBI Taxonomy" id="3095076"/>
    <lineage>
        <taxon>Bacteria</taxon>
        <taxon>Bacillati</taxon>
        <taxon>Actinomycetota</taxon>
        <taxon>Actinomycetes</taxon>
        <taxon>Propionibacteriales</taxon>
        <taxon>Nocardioidaceae</taxon>
        <taxon>Nocardioides</taxon>
    </lineage>
</organism>